<accession>A0A6G0TTQ3</accession>
<evidence type="ECO:0000313" key="2">
    <source>
        <dbReference type="Proteomes" id="UP000475862"/>
    </source>
</evidence>
<protein>
    <submittedName>
        <fullName evidence="1">Uncharacterized protein</fullName>
    </submittedName>
</protein>
<comment type="caution">
    <text evidence="1">The sequence shown here is derived from an EMBL/GenBank/DDBJ whole genome shotgun (WGS) entry which is preliminary data.</text>
</comment>
<sequence length="282" mass="33093">MCSLLPVAKWTRINILLCNTAQVMKINPNTFFECHDLGDLEDEVFDYGTCFFCAHIKVKYIYVAVLRLNTRRIRPPSHPFRYEAITSNNSISCYHYKCILPWCTLRLSIVWVTVTNMLNLNSMLEPKSVESDMINNVFRFVFWCKNKQRRWFASTRTGNIQLTVRKIWKFNDWLCDLLIFNIHIVRVCIIHIDLMQKSDCMIELYTKFSSLLTTSGPKYIILLLHVIKRENKGCGGVAPTAQLCLKSDGDALFLKLFIPTSQFLRYQLDIPSIYLNYTFFYE</sequence>
<reference evidence="1 2" key="1">
    <citation type="submission" date="2019-08" db="EMBL/GenBank/DDBJ databases">
        <title>The genome of the soybean aphid Biotype 1, its phylome, world population structure and adaptation to the North American continent.</title>
        <authorList>
            <person name="Giordano R."/>
            <person name="Donthu R.K."/>
            <person name="Hernandez A.G."/>
            <person name="Wright C.L."/>
            <person name="Zimin A.V."/>
        </authorList>
    </citation>
    <scope>NUCLEOTIDE SEQUENCE [LARGE SCALE GENOMIC DNA]</scope>
    <source>
        <tissue evidence="1">Whole aphids</tissue>
    </source>
</reference>
<dbReference type="AlphaFoldDB" id="A0A6G0TTQ3"/>
<dbReference type="EMBL" id="VYZN01000018">
    <property type="protein sequence ID" value="KAE9537535.1"/>
    <property type="molecule type" value="Genomic_DNA"/>
</dbReference>
<organism evidence="1 2">
    <name type="scientific">Aphis glycines</name>
    <name type="common">Soybean aphid</name>
    <dbReference type="NCBI Taxonomy" id="307491"/>
    <lineage>
        <taxon>Eukaryota</taxon>
        <taxon>Metazoa</taxon>
        <taxon>Ecdysozoa</taxon>
        <taxon>Arthropoda</taxon>
        <taxon>Hexapoda</taxon>
        <taxon>Insecta</taxon>
        <taxon>Pterygota</taxon>
        <taxon>Neoptera</taxon>
        <taxon>Paraneoptera</taxon>
        <taxon>Hemiptera</taxon>
        <taxon>Sternorrhyncha</taxon>
        <taxon>Aphidomorpha</taxon>
        <taxon>Aphidoidea</taxon>
        <taxon>Aphididae</taxon>
        <taxon>Aphidini</taxon>
        <taxon>Aphis</taxon>
        <taxon>Aphis</taxon>
    </lineage>
</organism>
<proteinExistence type="predicted"/>
<name>A0A6G0TTQ3_APHGL</name>
<gene>
    <name evidence="1" type="ORF">AGLY_006558</name>
</gene>
<dbReference type="Proteomes" id="UP000475862">
    <property type="component" value="Unassembled WGS sequence"/>
</dbReference>
<keyword evidence="2" id="KW-1185">Reference proteome</keyword>
<evidence type="ECO:0000313" key="1">
    <source>
        <dbReference type="EMBL" id="KAE9537535.1"/>
    </source>
</evidence>